<dbReference type="Proteomes" id="UP000886268">
    <property type="component" value="Unassembled WGS sequence"/>
</dbReference>
<proteinExistence type="predicted"/>
<dbReference type="AlphaFoldDB" id="A0A7V1I3U5"/>
<sequence>MDHQGIIEVVDKSIEMLCSEFQSDPTLFFTENDLVCYFYCFLWQKLPTSNVYDKDGYKHFLIHMEYPTPFRCDMSKNKFEIKNDEERTEKGGKYQRGHYDMVVFNPDFIKDHSYEAIKAQNYELYKEQVLSNIDRFKPVILYGLEFMYRREPLKYSKGEDKEKGINDFVAKVIQDADKLVYSQNKEGFMGKVKMLTFVKGSSREICDLLTEKLSNRNEIILCFGDYNDNIA</sequence>
<gene>
    <name evidence="1" type="ORF">ENJ03_01920</name>
</gene>
<comment type="caution">
    <text evidence="1">The sequence shown here is derived from an EMBL/GenBank/DDBJ whole genome shotgun (WGS) entry which is preliminary data.</text>
</comment>
<organism evidence="1">
    <name type="scientific">Desulfofervidus auxilii</name>
    <dbReference type="NCBI Taxonomy" id="1621989"/>
    <lineage>
        <taxon>Bacteria</taxon>
        <taxon>Pseudomonadati</taxon>
        <taxon>Thermodesulfobacteriota</taxon>
        <taxon>Candidatus Desulfofervidia</taxon>
        <taxon>Candidatus Desulfofervidales</taxon>
        <taxon>Candidatus Desulfofervidaceae</taxon>
        <taxon>Candidatus Desulfofervidus</taxon>
    </lineage>
</organism>
<reference evidence="1" key="1">
    <citation type="journal article" date="2020" name="mSystems">
        <title>Genome- and Community-Level Interaction Insights into Carbon Utilization and Element Cycling Functions of Hydrothermarchaeota in Hydrothermal Sediment.</title>
        <authorList>
            <person name="Zhou Z."/>
            <person name="Liu Y."/>
            <person name="Xu W."/>
            <person name="Pan J."/>
            <person name="Luo Z.H."/>
            <person name="Li M."/>
        </authorList>
    </citation>
    <scope>NUCLEOTIDE SEQUENCE [LARGE SCALE GENOMIC DNA]</scope>
    <source>
        <strain evidence="1">HyVt-45</strain>
    </source>
</reference>
<protein>
    <submittedName>
        <fullName evidence="1">Uncharacterized protein</fullName>
    </submittedName>
</protein>
<name>A0A7V1I3U5_DESA2</name>
<evidence type="ECO:0000313" key="1">
    <source>
        <dbReference type="EMBL" id="HEB73961.1"/>
    </source>
</evidence>
<accession>A0A7V1I3U5</accession>
<dbReference type="EMBL" id="DRKW01000107">
    <property type="protein sequence ID" value="HEB73961.1"/>
    <property type="molecule type" value="Genomic_DNA"/>
</dbReference>